<evidence type="ECO:0000313" key="6">
    <source>
        <dbReference type="EMBL" id="UYG17340.1"/>
    </source>
</evidence>
<sequence>MTASTRHAEAFRAARMYYDEGQTMEAIAGTLGVSRSTVSRLLRDAREDGLVRISLHPPGAHRSRDLRERIQDRFSVATRVVPAPAGTSERERLQAVAAGAAAELERMLAPDMAVGLAWGTTVAAVVAELRPHPMPGLRIVQLNGAINTEGSGLTYVSTVLARAASMWDATVHQFPVPAFFDFAGTREAMWRERSVRRVLGAQQQCSLAVFGVGAFDAEVPSRAYTANYLTEQDLHSLRADGAVGDVCTVFLRADGSWRGIGMNERCSGPSPDQLARIPRRLLMAAGTRKAVPLRAALLAGVATDLVVDEVTASSLLALD</sequence>
<keyword evidence="4" id="KW-0804">Transcription</keyword>
<evidence type="ECO:0000256" key="4">
    <source>
        <dbReference type="ARBA" id="ARBA00023163"/>
    </source>
</evidence>
<keyword evidence="3" id="KW-0238">DNA-binding</keyword>
<protein>
    <submittedName>
        <fullName evidence="6">Helix-turn-helix domain-containing protein</fullName>
    </submittedName>
</protein>
<keyword evidence="2" id="KW-0805">Transcription regulation</keyword>
<dbReference type="EMBL" id="CP107020">
    <property type="protein sequence ID" value="UYG17340.1"/>
    <property type="molecule type" value="Genomic_DNA"/>
</dbReference>
<dbReference type="Gene3D" id="3.40.50.1360">
    <property type="match status" value="1"/>
</dbReference>
<evidence type="ECO:0000259" key="5">
    <source>
        <dbReference type="Pfam" id="PF04198"/>
    </source>
</evidence>
<dbReference type="InterPro" id="IPR037171">
    <property type="entry name" value="NagB/RpiA_transferase-like"/>
</dbReference>
<dbReference type="InterPro" id="IPR007324">
    <property type="entry name" value="Sugar-bd_dom_put"/>
</dbReference>
<dbReference type="Gene3D" id="1.10.10.10">
    <property type="entry name" value="Winged helix-like DNA-binding domain superfamily/Winged helix DNA-binding domain"/>
    <property type="match status" value="1"/>
</dbReference>
<keyword evidence="7" id="KW-1185">Reference proteome</keyword>
<dbReference type="SUPFAM" id="SSF46689">
    <property type="entry name" value="Homeodomain-like"/>
    <property type="match status" value="1"/>
</dbReference>
<evidence type="ECO:0000256" key="3">
    <source>
        <dbReference type="ARBA" id="ARBA00023125"/>
    </source>
</evidence>
<name>A0ABY6G2M9_9MICO</name>
<gene>
    <name evidence="6" type="ORF">BRM3_02600</name>
</gene>
<organism evidence="6 7">
    <name type="scientific">Brachybacterium huguangmaarense</name>
    <dbReference type="NCBI Taxonomy" id="1652028"/>
    <lineage>
        <taxon>Bacteria</taxon>
        <taxon>Bacillati</taxon>
        <taxon>Actinomycetota</taxon>
        <taxon>Actinomycetes</taxon>
        <taxon>Micrococcales</taxon>
        <taxon>Dermabacteraceae</taxon>
        <taxon>Brachybacterium</taxon>
    </lineage>
</organism>
<evidence type="ECO:0000256" key="2">
    <source>
        <dbReference type="ARBA" id="ARBA00023015"/>
    </source>
</evidence>
<evidence type="ECO:0000256" key="1">
    <source>
        <dbReference type="ARBA" id="ARBA00010466"/>
    </source>
</evidence>
<dbReference type="Pfam" id="PF13384">
    <property type="entry name" value="HTH_23"/>
    <property type="match status" value="1"/>
</dbReference>
<feature type="domain" description="Sugar-binding" evidence="5">
    <location>
        <begin position="63"/>
        <end position="317"/>
    </location>
</feature>
<dbReference type="Proteomes" id="UP001164305">
    <property type="component" value="Chromosome"/>
</dbReference>
<dbReference type="SUPFAM" id="SSF100950">
    <property type="entry name" value="NagB/RpiA/CoA transferase-like"/>
    <property type="match status" value="1"/>
</dbReference>
<evidence type="ECO:0000313" key="7">
    <source>
        <dbReference type="Proteomes" id="UP001164305"/>
    </source>
</evidence>
<dbReference type="RefSeq" id="WP_263594549.1">
    <property type="nucleotide sequence ID" value="NZ_CP107020.1"/>
</dbReference>
<dbReference type="InterPro" id="IPR009057">
    <property type="entry name" value="Homeodomain-like_sf"/>
</dbReference>
<comment type="similarity">
    <text evidence="1">Belongs to the SorC transcriptional regulatory family.</text>
</comment>
<dbReference type="InterPro" id="IPR036388">
    <property type="entry name" value="WH-like_DNA-bd_sf"/>
</dbReference>
<dbReference type="Pfam" id="PF04198">
    <property type="entry name" value="Sugar-bind"/>
    <property type="match status" value="1"/>
</dbReference>
<reference evidence="6" key="1">
    <citation type="submission" date="2022-10" db="EMBL/GenBank/DDBJ databases">
        <title>Whole-Genome Sequencing of Brachybacterium huguangmaarense BRM-3, Isolated from Betula schmidtii.</title>
        <authorList>
            <person name="Haam D."/>
        </authorList>
    </citation>
    <scope>NUCLEOTIDE SEQUENCE</scope>
    <source>
        <strain evidence="6">BRM-3</strain>
    </source>
</reference>
<dbReference type="PANTHER" id="PTHR34294:SF1">
    <property type="entry name" value="TRANSCRIPTIONAL REGULATOR LSRR"/>
    <property type="match status" value="1"/>
</dbReference>
<dbReference type="PANTHER" id="PTHR34294">
    <property type="entry name" value="TRANSCRIPTIONAL REGULATOR-RELATED"/>
    <property type="match status" value="1"/>
</dbReference>
<accession>A0ABY6G2M9</accession>
<proteinExistence type="inferred from homology"/>
<dbReference type="InterPro" id="IPR051054">
    <property type="entry name" value="SorC_transcr_regulators"/>
</dbReference>